<gene>
    <name evidence="3" type="ORF">FDO65_13015</name>
</gene>
<protein>
    <submittedName>
        <fullName evidence="3">SDR family NAD(P)-dependent oxidoreductase</fullName>
    </submittedName>
</protein>
<proteinExistence type="inferred from homology"/>
<evidence type="ECO:0000313" key="4">
    <source>
        <dbReference type="Proteomes" id="UP000306985"/>
    </source>
</evidence>
<evidence type="ECO:0000256" key="2">
    <source>
        <dbReference type="ARBA" id="ARBA00023002"/>
    </source>
</evidence>
<dbReference type="Proteomes" id="UP000306985">
    <property type="component" value="Unassembled WGS sequence"/>
</dbReference>
<evidence type="ECO:0000313" key="3">
    <source>
        <dbReference type="EMBL" id="TKV58475.1"/>
    </source>
</evidence>
<dbReference type="EMBL" id="SZZH01000003">
    <property type="protein sequence ID" value="TKV58475.1"/>
    <property type="molecule type" value="Genomic_DNA"/>
</dbReference>
<comment type="caution">
    <text evidence="3">The sequence shown here is derived from an EMBL/GenBank/DDBJ whole genome shotgun (WGS) entry which is preliminary data.</text>
</comment>
<keyword evidence="2" id="KW-0560">Oxidoreductase</keyword>
<dbReference type="InterPro" id="IPR002347">
    <property type="entry name" value="SDR_fam"/>
</dbReference>
<dbReference type="InterPro" id="IPR036291">
    <property type="entry name" value="NAD(P)-bd_dom_sf"/>
</dbReference>
<dbReference type="Pfam" id="PF00106">
    <property type="entry name" value="adh_short"/>
    <property type="match status" value="1"/>
</dbReference>
<accession>A0A4V6CRQ8</accession>
<sequence length="310" mass="32868">MSSSTRPLPDLTGRLAVVTGASDGLGRVIAGRLAGAGADVVLPVRNQEKGETAAAGIRRDAPGVTVRVARLDLASLESVTALVDQLTADGRPIDILVNNAGVMTPPQRTETDDGFELQFGTNHLAHVALTLGVLPLLRDGEARVVQQTSIAARQAAIAWDDLNGERGYSAMTYYQQSKLACALFGFELQRRSDEHGWGLISTVAHPGVSPTNLFGAQPAMGRQRDMLGKRAIGLAARVGIVGSVPSAAEPAVLAVTDPDARGGEFYGPKRLLGGPAVRIDPWKPMRNRADARRLWDTSIELLDGYVPNPE</sequence>
<organism evidence="3 4">
    <name type="scientific">Nakamurella flava</name>
    <dbReference type="NCBI Taxonomy" id="2576308"/>
    <lineage>
        <taxon>Bacteria</taxon>
        <taxon>Bacillati</taxon>
        <taxon>Actinomycetota</taxon>
        <taxon>Actinomycetes</taxon>
        <taxon>Nakamurellales</taxon>
        <taxon>Nakamurellaceae</taxon>
        <taxon>Nakamurella</taxon>
    </lineage>
</organism>
<dbReference type="RefSeq" id="WP_137450138.1">
    <property type="nucleotide sequence ID" value="NZ_SZZH01000003.1"/>
</dbReference>
<dbReference type="PRINTS" id="PR00081">
    <property type="entry name" value="GDHRDH"/>
</dbReference>
<evidence type="ECO:0000256" key="1">
    <source>
        <dbReference type="ARBA" id="ARBA00006484"/>
    </source>
</evidence>
<name>A0A4V6CRQ8_9ACTN</name>
<reference evidence="3 4" key="1">
    <citation type="submission" date="2019-05" db="EMBL/GenBank/DDBJ databases">
        <title>Nakamurella sp. N5BH11, whole genome shotgun sequence.</title>
        <authorList>
            <person name="Tuo L."/>
        </authorList>
    </citation>
    <scope>NUCLEOTIDE SEQUENCE [LARGE SCALE GENOMIC DNA]</scope>
    <source>
        <strain evidence="3 4">N5BH11</strain>
    </source>
</reference>
<dbReference type="GO" id="GO:0016491">
    <property type="term" value="F:oxidoreductase activity"/>
    <property type="evidence" value="ECO:0007669"/>
    <property type="project" value="UniProtKB-KW"/>
</dbReference>
<dbReference type="PANTHER" id="PTHR24320:SF148">
    <property type="entry name" value="NAD(P)-BINDING ROSSMANN-FOLD SUPERFAMILY PROTEIN"/>
    <property type="match status" value="1"/>
</dbReference>
<dbReference type="NCBIfam" id="NF004513">
    <property type="entry name" value="PRK05854.1"/>
    <property type="match status" value="1"/>
</dbReference>
<comment type="similarity">
    <text evidence="1">Belongs to the short-chain dehydrogenases/reductases (SDR) family.</text>
</comment>
<dbReference type="OrthoDB" id="4577644at2"/>
<dbReference type="Gene3D" id="3.40.50.720">
    <property type="entry name" value="NAD(P)-binding Rossmann-like Domain"/>
    <property type="match status" value="1"/>
</dbReference>
<dbReference type="PANTHER" id="PTHR24320">
    <property type="entry name" value="RETINOL DEHYDROGENASE"/>
    <property type="match status" value="1"/>
</dbReference>
<dbReference type="AlphaFoldDB" id="A0A4V6CRQ8"/>
<keyword evidence="4" id="KW-1185">Reference proteome</keyword>
<dbReference type="SUPFAM" id="SSF51735">
    <property type="entry name" value="NAD(P)-binding Rossmann-fold domains"/>
    <property type="match status" value="1"/>
</dbReference>